<gene>
    <name evidence="9 12" type="primary">mnmA</name>
    <name evidence="12" type="ORF">SEML1_0658</name>
</gene>
<keyword evidence="4 9" id="KW-0547">Nucleotide-binding</keyword>
<dbReference type="PANTHER" id="PTHR11933">
    <property type="entry name" value="TRNA 5-METHYLAMINOMETHYL-2-THIOURIDYLATE -METHYLTRANSFERASE"/>
    <property type="match status" value="1"/>
</dbReference>
<keyword evidence="2 9" id="KW-0808">Transferase</keyword>
<dbReference type="Proteomes" id="UP001177295">
    <property type="component" value="Chromosome"/>
</dbReference>
<evidence type="ECO:0000256" key="9">
    <source>
        <dbReference type="HAMAP-Rule" id="MF_00144"/>
    </source>
</evidence>
<keyword evidence="5 9" id="KW-0067">ATP-binding</keyword>
<feature type="site" description="Interaction with tRNA" evidence="9">
    <location>
        <position position="326"/>
    </location>
</feature>
<feature type="binding site" evidence="9">
    <location>
        <position position="34"/>
    </location>
    <ligand>
        <name>ATP</name>
        <dbReference type="ChEBI" id="CHEBI:30616"/>
    </ligand>
</feature>
<dbReference type="EC" id="2.8.1.13" evidence="9"/>
<comment type="subcellular location">
    <subcellularLocation>
        <location evidence="9">Cytoplasm</location>
    </subcellularLocation>
</comment>
<dbReference type="InterPro" id="IPR046884">
    <property type="entry name" value="MnmA-like_central"/>
</dbReference>
<evidence type="ECO:0000313" key="12">
    <source>
        <dbReference type="EMBL" id="WIO46267.1"/>
    </source>
</evidence>
<feature type="region of interest" description="Interaction with tRNA" evidence="9">
    <location>
        <begin position="141"/>
        <end position="143"/>
    </location>
</feature>
<dbReference type="EMBL" id="CP124550">
    <property type="protein sequence ID" value="WIO46267.1"/>
    <property type="molecule type" value="Genomic_DNA"/>
</dbReference>
<feature type="active site" description="Cysteine persulfide intermediate" evidence="9">
    <location>
        <position position="191"/>
    </location>
</feature>
<accession>A0ABY8WWR8</accession>
<comment type="similarity">
    <text evidence="9">Belongs to the MnmA/TRMU family.</text>
</comment>
<evidence type="ECO:0000256" key="3">
    <source>
        <dbReference type="ARBA" id="ARBA00022694"/>
    </source>
</evidence>
<dbReference type="InterPro" id="IPR046885">
    <property type="entry name" value="MnmA-like_C"/>
</dbReference>
<keyword evidence="3 9" id="KW-0819">tRNA processing</keyword>
<dbReference type="InterPro" id="IPR004506">
    <property type="entry name" value="MnmA-like"/>
</dbReference>
<evidence type="ECO:0000259" key="11">
    <source>
        <dbReference type="Pfam" id="PF20259"/>
    </source>
</evidence>
<evidence type="ECO:0000259" key="10">
    <source>
        <dbReference type="Pfam" id="PF20258"/>
    </source>
</evidence>
<feature type="domain" description="tRNA-specific 2-thiouridylase MnmA-like central" evidence="11">
    <location>
        <begin position="200"/>
        <end position="263"/>
    </location>
</feature>
<feature type="site" description="Interaction with tRNA" evidence="9">
    <location>
        <position position="124"/>
    </location>
</feature>
<evidence type="ECO:0000256" key="8">
    <source>
        <dbReference type="ARBA" id="ARBA00051542"/>
    </source>
</evidence>
<evidence type="ECO:0000256" key="6">
    <source>
        <dbReference type="ARBA" id="ARBA00022884"/>
    </source>
</evidence>
<dbReference type="PANTHER" id="PTHR11933:SF5">
    <property type="entry name" value="MITOCHONDRIAL TRNA-SPECIFIC 2-THIOURIDYLASE 1"/>
    <property type="match status" value="1"/>
</dbReference>
<comment type="catalytic activity">
    <reaction evidence="8 9">
        <text>S-sulfanyl-L-cysteinyl-[protein] + uridine(34) in tRNA + AH2 + ATP = 2-thiouridine(34) in tRNA + L-cysteinyl-[protein] + A + AMP + diphosphate + H(+)</text>
        <dbReference type="Rhea" id="RHEA:47032"/>
        <dbReference type="Rhea" id="RHEA-COMP:10131"/>
        <dbReference type="Rhea" id="RHEA-COMP:11726"/>
        <dbReference type="Rhea" id="RHEA-COMP:11727"/>
        <dbReference type="Rhea" id="RHEA-COMP:11728"/>
        <dbReference type="ChEBI" id="CHEBI:13193"/>
        <dbReference type="ChEBI" id="CHEBI:15378"/>
        <dbReference type="ChEBI" id="CHEBI:17499"/>
        <dbReference type="ChEBI" id="CHEBI:29950"/>
        <dbReference type="ChEBI" id="CHEBI:30616"/>
        <dbReference type="ChEBI" id="CHEBI:33019"/>
        <dbReference type="ChEBI" id="CHEBI:61963"/>
        <dbReference type="ChEBI" id="CHEBI:65315"/>
        <dbReference type="ChEBI" id="CHEBI:87170"/>
        <dbReference type="ChEBI" id="CHEBI:456215"/>
        <dbReference type="EC" id="2.8.1.13"/>
    </reaction>
</comment>
<keyword evidence="6 9" id="KW-0694">RNA-binding</keyword>
<reference evidence="12 13" key="1">
    <citation type="journal article" date="2023" name="Cell">
        <title>Genetic manipulation of Patescibacteria provides mechanistic insights into microbial dark matter and the epibiotic lifestyle.</title>
        <authorList>
            <person name="Wang Y."/>
            <person name="Gallagher L.A."/>
            <person name="Andrade P.A."/>
            <person name="Liu A."/>
            <person name="Humphreys I.R."/>
            <person name="Turkarslan S."/>
            <person name="Cutler K.J."/>
            <person name="Arrieta-Ortiz M.L."/>
            <person name="Li Y."/>
            <person name="Radey M.C."/>
            <person name="McLean J.S."/>
            <person name="Cong Q."/>
            <person name="Baker D."/>
            <person name="Baliga N.S."/>
            <person name="Peterson S.B."/>
            <person name="Mougous J.D."/>
        </authorList>
    </citation>
    <scope>NUCLEOTIDE SEQUENCE [LARGE SCALE GENOMIC DNA]</scope>
    <source>
        <strain evidence="12 13">ML1</strain>
    </source>
</reference>
<dbReference type="Gene3D" id="2.30.30.280">
    <property type="entry name" value="Adenine nucleotide alpha hydrolases-like domains"/>
    <property type="match status" value="1"/>
</dbReference>
<comment type="function">
    <text evidence="9">Catalyzes the 2-thiolation of uridine at the wobble position (U34) of tRNA, leading to the formation of s(2)U34.</text>
</comment>
<dbReference type="InterPro" id="IPR023382">
    <property type="entry name" value="MnmA-like_central_sf"/>
</dbReference>
<dbReference type="Pfam" id="PF20259">
    <property type="entry name" value="tRNA_Me_trans_M"/>
    <property type="match status" value="1"/>
</dbReference>
<name>A0ABY8WWR8_9BACT</name>
<organism evidence="12 13">
    <name type="scientific">Candidatus Southlakia epibionticum</name>
    <dbReference type="NCBI Taxonomy" id="3043284"/>
    <lineage>
        <taxon>Bacteria</taxon>
        <taxon>Candidatus Saccharimonadota</taxon>
        <taxon>Candidatus Saccharimonadia</taxon>
        <taxon>Candidatus Saccharimonadales</taxon>
        <taxon>Candidatus Saccharimonadaceae</taxon>
        <taxon>Candidatus Southlakia</taxon>
    </lineage>
</organism>
<evidence type="ECO:0000256" key="4">
    <source>
        <dbReference type="ARBA" id="ARBA00022741"/>
    </source>
</evidence>
<keyword evidence="13" id="KW-1185">Reference proteome</keyword>
<dbReference type="HAMAP" id="MF_00144">
    <property type="entry name" value="tRNA_thiouridyl_MnmA"/>
    <property type="match status" value="1"/>
</dbReference>
<dbReference type="Pfam" id="PF03054">
    <property type="entry name" value="tRNA_Me_trans"/>
    <property type="match status" value="1"/>
</dbReference>
<proteinExistence type="inferred from homology"/>
<feature type="active site" description="Nucleophile" evidence="9">
    <location>
        <position position="99"/>
    </location>
</feature>
<evidence type="ECO:0000256" key="2">
    <source>
        <dbReference type="ARBA" id="ARBA00022679"/>
    </source>
</evidence>
<feature type="binding site" evidence="9">
    <location>
        <position position="123"/>
    </location>
    <ligand>
        <name>ATP</name>
        <dbReference type="ChEBI" id="CHEBI:30616"/>
    </ligand>
</feature>
<feature type="domain" description="tRNA-specific 2-thiouridylase MnmA-like C-terminal" evidence="10">
    <location>
        <begin position="275"/>
        <end position="342"/>
    </location>
</feature>
<dbReference type="NCBIfam" id="NF001138">
    <property type="entry name" value="PRK00143.1"/>
    <property type="match status" value="1"/>
</dbReference>
<dbReference type="InterPro" id="IPR014729">
    <property type="entry name" value="Rossmann-like_a/b/a_fold"/>
</dbReference>
<comment type="caution">
    <text evidence="9">Lacks conserved residue(s) required for the propagation of feature annotation.</text>
</comment>
<evidence type="ECO:0000256" key="5">
    <source>
        <dbReference type="ARBA" id="ARBA00022840"/>
    </source>
</evidence>
<evidence type="ECO:0000256" key="7">
    <source>
        <dbReference type="ARBA" id="ARBA00023157"/>
    </source>
</evidence>
<feature type="region of interest" description="Interaction with target base in tRNA" evidence="9">
    <location>
        <begin position="94"/>
        <end position="96"/>
    </location>
</feature>
<dbReference type="CDD" id="cd01998">
    <property type="entry name" value="MnmA_TRMU-like"/>
    <property type="match status" value="1"/>
</dbReference>
<sequence>MAKRVFVGMSGGVDSSVAAALLVEQGYDVTGVYMKNWSQDLPGMECPWREDLADAKRVAVQLGIDFEVFDFQREYKQKVVDYMLDEYEEGRTPNPDIMCNQEVKFRLFLDVALEKGADFIATGHYARTEHGVLMMAKDRVKDQTYFLYRVTHAALRRTLFPLGNYTKPEVREMAKTRGLWTARKKESMGVCFVGNVGMREFLSEYVTTKPGDIVDRKTGAILGRHDGAIFYTLGQRHGLEIGGGLPYYVVGKDMNRNEVYVSRNINDDAMWQTAIPLANLHWIHGAPNEADVLRVRLRHRGELKLCQLRGTELFLTEPERAVAPGQSAVIYAGGVCLGGGIVAR</sequence>
<dbReference type="GO" id="GO:0103016">
    <property type="term" value="F:tRNA-uridine 2-sulfurtransferase activity"/>
    <property type="evidence" value="ECO:0007669"/>
    <property type="project" value="UniProtKB-EC"/>
</dbReference>
<dbReference type="NCBIfam" id="TIGR00420">
    <property type="entry name" value="trmU"/>
    <property type="match status" value="1"/>
</dbReference>
<dbReference type="Gene3D" id="2.40.30.10">
    <property type="entry name" value="Translation factors"/>
    <property type="match status" value="1"/>
</dbReference>
<feature type="binding site" evidence="9">
    <location>
        <begin position="8"/>
        <end position="15"/>
    </location>
    <ligand>
        <name>ATP</name>
        <dbReference type="ChEBI" id="CHEBI:30616"/>
    </ligand>
</feature>
<dbReference type="SUPFAM" id="SSF52402">
    <property type="entry name" value="Adenine nucleotide alpha hydrolases-like"/>
    <property type="match status" value="1"/>
</dbReference>
<keyword evidence="7" id="KW-1015">Disulfide bond</keyword>
<keyword evidence="9" id="KW-0963">Cytoplasm</keyword>
<protein>
    <recommendedName>
        <fullName evidence="9">tRNA-specific 2-thiouridylase MnmA</fullName>
        <ecNumber evidence="9">2.8.1.13</ecNumber>
    </recommendedName>
</protein>
<evidence type="ECO:0000256" key="1">
    <source>
        <dbReference type="ARBA" id="ARBA00022555"/>
    </source>
</evidence>
<dbReference type="Pfam" id="PF20258">
    <property type="entry name" value="tRNA_Me_trans_C"/>
    <property type="match status" value="1"/>
</dbReference>
<dbReference type="RefSeq" id="WP_376753801.1">
    <property type="nucleotide sequence ID" value="NZ_CP124550.1"/>
</dbReference>
<evidence type="ECO:0000313" key="13">
    <source>
        <dbReference type="Proteomes" id="UP001177295"/>
    </source>
</evidence>
<keyword evidence="1 9" id="KW-0820">tRNA-binding</keyword>
<dbReference type="Gene3D" id="3.40.50.620">
    <property type="entry name" value="HUPs"/>
    <property type="match status" value="1"/>
</dbReference>